<evidence type="ECO:0000313" key="2">
    <source>
        <dbReference type="Proteomes" id="UP000288459"/>
    </source>
</evidence>
<dbReference type="RefSeq" id="WP_033817243.1">
    <property type="nucleotide sequence ID" value="NZ_BFNC01000227.1"/>
</dbReference>
<dbReference type="Proteomes" id="UP000288459">
    <property type="component" value="Unassembled WGS sequence"/>
</dbReference>
<name>A0A3W5RS76_ECOLX</name>
<dbReference type="GeneID" id="66902746"/>
<reference evidence="1 2" key="1">
    <citation type="submission" date="2017-08" db="EMBL/GenBank/DDBJ databases">
        <title>Sequencing of Escherichia coli CCPM 6219.</title>
        <authorList>
            <person name="Liu S.-L."/>
            <person name="Zhou Y.-J."/>
            <person name="Zhao M.-F."/>
        </authorList>
    </citation>
    <scope>NUCLEOTIDE SEQUENCE [LARGE SCALE GENOMIC DNA]</scope>
    <source>
        <strain evidence="1 2">CCPM 6219</strain>
    </source>
</reference>
<organism evidence="1 2">
    <name type="scientific">Escherichia coli</name>
    <dbReference type="NCBI Taxonomy" id="562"/>
    <lineage>
        <taxon>Bacteria</taxon>
        <taxon>Pseudomonadati</taxon>
        <taxon>Pseudomonadota</taxon>
        <taxon>Gammaproteobacteria</taxon>
        <taxon>Enterobacterales</taxon>
        <taxon>Enterobacteriaceae</taxon>
        <taxon>Escherichia</taxon>
    </lineage>
</organism>
<comment type="caution">
    <text evidence="1">The sequence shown here is derived from an EMBL/GenBank/DDBJ whole genome shotgun (WGS) entry which is preliminary data.</text>
</comment>
<dbReference type="EMBL" id="NPIM01000084">
    <property type="protein sequence ID" value="RVE15769.1"/>
    <property type="molecule type" value="Genomic_DNA"/>
</dbReference>
<accession>A0A3W5RS76</accession>
<sequence>MQPKNLGDIIKQIRVPVVAKACGRTPRAIYKWINSGCLPRTDYTGETGYASKIAAASGGQFTENQILEISKPKAA</sequence>
<proteinExistence type="predicted"/>
<evidence type="ECO:0000313" key="1">
    <source>
        <dbReference type="EMBL" id="RVE15769.1"/>
    </source>
</evidence>
<gene>
    <name evidence="1" type="ORF">CIG67_04170</name>
</gene>
<protein>
    <submittedName>
        <fullName evidence="1">Cro/Cl family transcriptional regulator</fullName>
    </submittedName>
</protein>
<dbReference type="AlphaFoldDB" id="A0A3W5RS76"/>